<comment type="caution">
    <text evidence="2">The sequence shown here is derived from an EMBL/GenBank/DDBJ whole genome shotgun (WGS) entry which is preliminary data.</text>
</comment>
<keyword evidence="1" id="KW-0812">Transmembrane</keyword>
<gene>
    <name evidence="2" type="ORF">BST99_04935</name>
</gene>
<proteinExistence type="predicted"/>
<dbReference type="RefSeq" id="WP_105000812.1">
    <property type="nucleotide sequence ID" value="NZ_MQVX01000001.1"/>
</dbReference>
<evidence type="ECO:0000256" key="1">
    <source>
        <dbReference type="SAM" id="Phobius"/>
    </source>
</evidence>
<organism evidence="2 3">
    <name type="scientific">Aureicoccus marinus</name>
    <dbReference type="NCBI Taxonomy" id="754435"/>
    <lineage>
        <taxon>Bacteria</taxon>
        <taxon>Pseudomonadati</taxon>
        <taxon>Bacteroidota</taxon>
        <taxon>Flavobacteriia</taxon>
        <taxon>Flavobacteriales</taxon>
        <taxon>Flavobacteriaceae</taxon>
        <taxon>Aureicoccus</taxon>
    </lineage>
</organism>
<protein>
    <submittedName>
        <fullName evidence="2">Uncharacterized protein</fullName>
    </submittedName>
</protein>
<keyword evidence="3" id="KW-1185">Reference proteome</keyword>
<evidence type="ECO:0000313" key="2">
    <source>
        <dbReference type="EMBL" id="PQJ15160.1"/>
    </source>
</evidence>
<keyword evidence="1" id="KW-0472">Membrane</keyword>
<accession>A0A2S7T5E6</accession>
<name>A0A2S7T5E6_9FLAO</name>
<evidence type="ECO:0000313" key="3">
    <source>
        <dbReference type="Proteomes" id="UP000239366"/>
    </source>
</evidence>
<dbReference type="OrthoDB" id="1452999at2"/>
<dbReference type="AlphaFoldDB" id="A0A2S7T5E6"/>
<reference evidence="3" key="1">
    <citation type="submission" date="2016-11" db="EMBL/GenBank/DDBJ databases">
        <title>Trade-off between light-utilization and light-protection in marine flavobacteria.</title>
        <authorList>
            <person name="Kumagai Y."/>
            <person name="Yoshizawa S."/>
            <person name="Kogure K."/>
        </authorList>
    </citation>
    <scope>NUCLEOTIDE SEQUENCE [LARGE SCALE GENOMIC DNA]</scope>
    <source>
        <strain evidence="3">SG-18</strain>
    </source>
</reference>
<sequence length="89" mass="10138">MAHGSLDQFKAFLRRKKDRKNIVDGKFDTSDLAQSEGDLEFPEPSEVELNSIKSTIRKNASRRRMLDKVLLGIVIACAIGFLVYLNYFT</sequence>
<dbReference type="EMBL" id="MQVX01000001">
    <property type="protein sequence ID" value="PQJ15160.1"/>
    <property type="molecule type" value="Genomic_DNA"/>
</dbReference>
<dbReference type="Proteomes" id="UP000239366">
    <property type="component" value="Unassembled WGS sequence"/>
</dbReference>
<feature type="transmembrane region" description="Helical" evidence="1">
    <location>
        <begin position="69"/>
        <end position="87"/>
    </location>
</feature>
<keyword evidence="1" id="KW-1133">Transmembrane helix</keyword>